<dbReference type="EMBL" id="DVHF01000122">
    <property type="protein sequence ID" value="HIR57988.1"/>
    <property type="molecule type" value="Genomic_DNA"/>
</dbReference>
<accession>A0A9D1DS85</accession>
<dbReference type="PRINTS" id="PR00411">
    <property type="entry name" value="PNDRDTASEI"/>
</dbReference>
<keyword evidence="2" id="KW-0285">Flavoprotein</keyword>
<evidence type="ECO:0000313" key="7">
    <source>
        <dbReference type="Proteomes" id="UP000886785"/>
    </source>
</evidence>
<evidence type="ECO:0000256" key="3">
    <source>
        <dbReference type="ARBA" id="ARBA00022827"/>
    </source>
</evidence>
<protein>
    <submittedName>
        <fullName evidence="6">NAD(P)/FAD-dependent oxidoreductase</fullName>
    </submittedName>
</protein>
<dbReference type="SUPFAM" id="SSF51905">
    <property type="entry name" value="FAD/NAD(P)-binding domain"/>
    <property type="match status" value="1"/>
</dbReference>
<dbReference type="Gene3D" id="3.50.50.60">
    <property type="entry name" value="FAD/NAD(P)-binding domain"/>
    <property type="match status" value="1"/>
</dbReference>
<feature type="domain" description="RsdA/BaiN/AoA(So)-like insert" evidence="5">
    <location>
        <begin position="192"/>
        <end position="355"/>
    </location>
</feature>
<dbReference type="Gene3D" id="1.10.8.260">
    <property type="entry name" value="HI0933 insert domain-like"/>
    <property type="match status" value="1"/>
</dbReference>
<keyword evidence="3" id="KW-0274">FAD</keyword>
<dbReference type="InterPro" id="IPR055178">
    <property type="entry name" value="RsdA/BaiN/AoA(So)-like_dom"/>
</dbReference>
<dbReference type="InterPro" id="IPR004792">
    <property type="entry name" value="BaiN-like"/>
</dbReference>
<feature type="domain" description="RsdA/BaiN/AoA(So)-like Rossmann fold-like" evidence="4">
    <location>
        <begin position="5"/>
        <end position="408"/>
    </location>
</feature>
<evidence type="ECO:0000313" key="6">
    <source>
        <dbReference type="EMBL" id="HIR57988.1"/>
    </source>
</evidence>
<comment type="caution">
    <text evidence="6">The sequence shown here is derived from an EMBL/GenBank/DDBJ whole genome shotgun (WGS) entry which is preliminary data.</text>
</comment>
<evidence type="ECO:0000256" key="2">
    <source>
        <dbReference type="ARBA" id="ARBA00022630"/>
    </source>
</evidence>
<sequence length="423" mass="45381">MSGYDVIVAGGGAAGMMAAGAAAEAGARVLLVEKNSRLGRKLRITGKGRCNVTNHCTVQEVIANTPSNGRFLYGALSRFGPADMESFLENLGVPLKVERGNRVFPVSDKAQDIVDALESYVRRSGAEIAEDRVEELWMEDGTVRGAKLARAGRIAAESVILACGGLSYPGTGSTGDGYRLARSAGHTIQELRPSLVPLVAEDPDCAELQGLSLRNIAVRLVDQKKKKVVFEDFGELLFTHFGLSGPVILSASSHIREMEPGRYRILIDLKPGLTPEQLDARLLRDFEKNINRNFINSLDALLPRKLIPVAVRRSGIPPETKCNAVTQEQRRGFGGLLKAFPVTIKGFRPIAEAIVTSGGVSVKEVDPRTMESKKTRGLYLAGELLDVDAYTGGFNLQIAFSTGRLAGESAGRKGGITGDSDSD</sequence>
<dbReference type="Pfam" id="PF22780">
    <property type="entry name" value="HI0933_like_1st"/>
    <property type="match status" value="1"/>
</dbReference>
<dbReference type="Proteomes" id="UP000886785">
    <property type="component" value="Unassembled WGS sequence"/>
</dbReference>
<dbReference type="PANTHER" id="PTHR42887:SF2">
    <property type="entry name" value="OS12G0638800 PROTEIN"/>
    <property type="match status" value="1"/>
</dbReference>
<gene>
    <name evidence="6" type="ORF">IAA54_09990</name>
</gene>
<dbReference type="Pfam" id="PF03486">
    <property type="entry name" value="HI0933_like"/>
    <property type="match status" value="1"/>
</dbReference>
<dbReference type="NCBIfam" id="TIGR00275">
    <property type="entry name" value="aminoacetone oxidase family FAD-binding enzyme"/>
    <property type="match status" value="1"/>
</dbReference>
<dbReference type="PANTHER" id="PTHR42887">
    <property type="entry name" value="OS12G0638800 PROTEIN"/>
    <property type="match status" value="1"/>
</dbReference>
<dbReference type="InterPro" id="IPR036188">
    <property type="entry name" value="FAD/NAD-bd_sf"/>
</dbReference>
<reference evidence="6" key="1">
    <citation type="submission" date="2020-10" db="EMBL/GenBank/DDBJ databases">
        <authorList>
            <person name="Gilroy R."/>
        </authorList>
    </citation>
    <scope>NUCLEOTIDE SEQUENCE</scope>
    <source>
        <strain evidence="6">ChiSjej1B19-7085</strain>
    </source>
</reference>
<dbReference type="InterPro" id="IPR057661">
    <property type="entry name" value="RsdA/BaiN/AoA(So)_Rossmann"/>
</dbReference>
<evidence type="ECO:0000256" key="1">
    <source>
        <dbReference type="ARBA" id="ARBA00001974"/>
    </source>
</evidence>
<evidence type="ECO:0000259" key="4">
    <source>
        <dbReference type="Pfam" id="PF03486"/>
    </source>
</evidence>
<reference evidence="6" key="2">
    <citation type="journal article" date="2021" name="PeerJ">
        <title>Extensive microbial diversity within the chicken gut microbiome revealed by metagenomics and culture.</title>
        <authorList>
            <person name="Gilroy R."/>
            <person name="Ravi A."/>
            <person name="Getino M."/>
            <person name="Pursley I."/>
            <person name="Horton D.L."/>
            <person name="Alikhan N.F."/>
            <person name="Baker D."/>
            <person name="Gharbi K."/>
            <person name="Hall N."/>
            <person name="Watson M."/>
            <person name="Adriaenssens E.M."/>
            <person name="Foster-Nyarko E."/>
            <person name="Jarju S."/>
            <person name="Secka A."/>
            <person name="Antonio M."/>
            <person name="Oren A."/>
            <person name="Chaudhuri R.R."/>
            <person name="La Ragione R."/>
            <person name="Hildebrand F."/>
            <person name="Pallen M.J."/>
        </authorList>
    </citation>
    <scope>NUCLEOTIDE SEQUENCE</scope>
    <source>
        <strain evidence="6">ChiSjej1B19-7085</strain>
    </source>
</reference>
<comment type="cofactor">
    <cofactor evidence="1">
        <name>FAD</name>
        <dbReference type="ChEBI" id="CHEBI:57692"/>
    </cofactor>
</comment>
<dbReference type="InterPro" id="IPR023166">
    <property type="entry name" value="BaiN-like_dom_sf"/>
</dbReference>
<organism evidence="6 7">
    <name type="scientific">Candidatus Gallacutalibacter pullicola</name>
    <dbReference type="NCBI Taxonomy" id="2840830"/>
    <lineage>
        <taxon>Bacteria</taxon>
        <taxon>Bacillati</taxon>
        <taxon>Bacillota</taxon>
        <taxon>Clostridia</taxon>
        <taxon>Eubacteriales</taxon>
        <taxon>Candidatus Gallacutalibacter</taxon>
    </lineage>
</organism>
<dbReference type="Gene3D" id="2.40.30.10">
    <property type="entry name" value="Translation factors"/>
    <property type="match status" value="1"/>
</dbReference>
<dbReference type="AlphaFoldDB" id="A0A9D1DS85"/>
<evidence type="ECO:0000259" key="5">
    <source>
        <dbReference type="Pfam" id="PF22780"/>
    </source>
</evidence>
<dbReference type="SUPFAM" id="SSF160996">
    <property type="entry name" value="HI0933 insert domain-like"/>
    <property type="match status" value="1"/>
</dbReference>
<proteinExistence type="predicted"/>
<name>A0A9D1DS85_9FIRM</name>